<keyword evidence="4" id="KW-1133">Transmembrane helix</keyword>
<protein>
    <submittedName>
        <fullName evidence="6">Lysophospholipid acyltransferase family protein</fullName>
    </submittedName>
</protein>
<evidence type="ECO:0000256" key="1">
    <source>
        <dbReference type="ARBA" id="ARBA00005189"/>
    </source>
</evidence>
<dbReference type="CDD" id="cd07989">
    <property type="entry name" value="LPLAT_AGPAT-like"/>
    <property type="match status" value="1"/>
</dbReference>
<dbReference type="InterPro" id="IPR002123">
    <property type="entry name" value="Plipid/glycerol_acylTrfase"/>
</dbReference>
<reference evidence="6 7" key="1">
    <citation type="submission" date="2024-04" db="EMBL/GenBank/DDBJ databases">
        <title>Aurantiacibacter sp. DGU6 16S ribosomal RNA gene Genome sequencing and assembly.</title>
        <authorList>
            <person name="Park S."/>
        </authorList>
    </citation>
    <scope>NUCLEOTIDE SEQUENCE [LARGE SCALE GENOMIC DNA]</scope>
    <source>
        <strain evidence="6 7">DGU6</strain>
    </source>
</reference>
<organism evidence="6 7">
    <name type="scientific">Aurantiacibacter gilvus</name>
    <dbReference type="NCBI Taxonomy" id="3139141"/>
    <lineage>
        <taxon>Bacteria</taxon>
        <taxon>Pseudomonadati</taxon>
        <taxon>Pseudomonadota</taxon>
        <taxon>Alphaproteobacteria</taxon>
        <taxon>Sphingomonadales</taxon>
        <taxon>Erythrobacteraceae</taxon>
        <taxon>Aurantiacibacter</taxon>
    </lineage>
</organism>
<evidence type="ECO:0000313" key="6">
    <source>
        <dbReference type="EMBL" id="MEL1251554.1"/>
    </source>
</evidence>
<dbReference type="Pfam" id="PF01553">
    <property type="entry name" value="Acyltransferase"/>
    <property type="match status" value="1"/>
</dbReference>
<dbReference type="PANTHER" id="PTHR10434">
    <property type="entry name" value="1-ACYL-SN-GLYCEROL-3-PHOSPHATE ACYLTRANSFERASE"/>
    <property type="match status" value="1"/>
</dbReference>
<accession>A0ABU9IGK8</accession>
<keyword evidence="2" id="KW-0808">Transferase</keyword>
<proteinExistence type="predicted"/>
<dbReference type="RefSeq" id="WP_341674104.1">
    <property type="nucleotide sequence ID" value="NZ_JBBYHV010000002.1"/>
</dbReference>
<dbReference type="EMBL" id="JBBYHV010000002">
    <property type="protein sequence ID" value="MEL1251554.1"/>
    <property type="molecule type" value="Genomic_DNA"/>
</dbReference>
<dbReference type="GO" id="GO:0016746">
    <property type="term" value="F:acyltransferase activity"/>
    <property type="evidence" value="ECO:0007669"/>
    <property type="project" value="UniProtKB-KW"/>
</dbReference>
<dbReference type="SMART" id="SM00563">
    <property type="entry name" value="PlsC"/>
    <property type="match status" value="1"/>
</dbReference>
<keyword evidence="7" id="KW-1185">Reference proteome</keyword>
<evidence type="ECO:0000256" key="4">
    <source>
        <dbReference type="SAM" id="Phobius"/>
    </source>
</evidence>
<evidence type="ECO:0000256" key="2">
    <source>
        <dbReference type="ARBA" id="ARBA00022679"/>
    </source>
</evidence>
<feature type="transmembrane region" description="Helical" evidence="4">
    <location>
        <begin position="7"/>
        <end position="31"/>
    </location>
</feature>
<evidence type="ECO:0000256" key="3">
    <source>
        <dbReference type="ARBA" id="ARBA00023315"/>
    </source>
</evidence>
<keyword evidence="4" id="KW-0472">Membrane</keyword>
<gene>
    <name evidence="6" type="ORF">AAEO60_12835</name>
</gene>
<dbReference type="SUPFAM" id="SSF69593">
    <property type="entry name" value="Glycerol-3-phosphate (1)-acyltransferase"/>
    <property type="match status" value="1"/>
</dbReference>
<comment type="pathway">
    <text evidence="1">Lipid metabolism.</text>
</comment>
<sequence length="229" mass="25434">MILLRNIAFYLTFYMGSIFCVIGAVLTAYLVPSKVRYFPDMWSGLHAWACRNLLGIRIVETGNRPAGRAFYAIKHESFFEAINLPHMLDFPALFAKQELFDIPGWGRAASKYGVVPVARQEGAKALRNMIRALQPMKQSNRPIVIFPEGTRVPHGEQPQLQAGFAALYKLLDLPVVPVAVDSGPVYQPGLKRPGTLTIHFGEPIEPGLPRAEIEMRVHAGINALNTPKD</sequence>
<evidence type="ECO:0000259" key="5">
    <source>
        <dbReference type="SMART" id="SM00563"/>
    </source>
</evidence>
<dbReference type="Proteomes" id="UP001497045">
    <property type="component" value="Unassembled WGS sequence"/>
</dbReference>
<keyword evidence="4" id="KW-0812">Transmembrane</keyword>
<name>A0ABU9IGK8_9SPHN</name>
<comment type="caution">
    <text evidence="6">The sequence shown here is derived from an EMBL/GenBank/DDBJ whole genome shotgun (WGS) entry which is preliminary data.</text>
</comment>
<keyword evidence="3 6" id="KW-0012">Acyltransferase</keyword>
<evidence type="ECO:0000313" key="7">
    <source>
        <dbReference type="Proteomes" id="UP001497045"/>
    </source>
</evidence>
<feature type="domain" description="Phospholipid/glycerol acyltransferase" evidence="5">
    <location>
        <begin position="69"/>
        <end position="183"/>
    </location>
</feature>
<dbReference type="PANTHER" id="PTHR10434:SF11">
    <property type="entry name" value="1-ACYL-SN-GLYCEROL-3-PHOSPHATE ACYLTRANSFERASE"/>
    <property type="match status" value="1"/>
</dbReference>